<dbReference type="AlphaFoldDB" id="A0AAJ0C496"/>
<dbReference type="GeneID" id="85311049"/>
<evidence type="ECO:0000313" key="2">
    <source>
        <dbReference type="Proteomes" id="UP001244011"/>
    </source>
</evidence>
<name>A0AAJ0C496_9PEZI</name>
<organism evidence="1 2">
    <name type="scientific">Phialemonium atrogriseum</name>
    <dbReference type="NCBI Taxonomy" id="1093897"/>
    <lineage>
        <taxon>Eukaryota</taxon>
        <taxon>Fungi</taxon>
        <taxon>Dikarya</taxon>
        <taxon>Ascomycota</taxon>
        <taxon>Pezizomycotina</taxon>
        <taxon>Sordariomycetes</taxon>
        <taxon>Sordariomycetidae</taxon>
        <taxon>Cephalothecales</taxon>
        <taxon>Cephalothecaceae</taxon>
        <taxon>Phialemonium</taxon>
    </lineage>
</organism>
<gene>
    <name evidence="1" type="ORF">QBC33DRAFT_538201</name>
</gene>
<comment type="caution">
    <text evidence="1">The sequence shown here is derived from an EMBL/GenBank/DDBJ whole genome shotgun (WGS) entry which is preliminary data.</text>
</comment>
<reference evidence="1" key="1">
    <citation type="submission" date="2023-06" db="EMBL/GenBank/DDBJ databases">
        <title>Genome-scale phylogeny and comparative genomics of the fungal order Sordariales.</title>
        <authorList>
            <consortium name="Lawrence Berkeley National Laboratory"/>
            <person name="Hensen N."/>
            <person name="Bonometti L."/>
            <person name="Westerberg I."/>
            <person name="Brannstrom I.O."/>
            <person name="Guillou S."/>
            <person name="Cros-Aarteil S."/>
            <person name="Calhoun S."/>
            <person name="Haridas S."/>
            <person name="Kuo A."/>
            <person name="Mondo S."/>
            <person name="Pangilinan J."/>
            <person name="Riley R."/>
            <person name="Labutti K."/>
            <person name="Andreopoulos B."/>
            <person name="Lipzen A."/>
            <person name="Chen C."/>
            <person name="Yanf M."/>
            <person name="Daum C."/>
            <person name="Ng V."/>
            <person name="Clum A."/>
            <person name="Steindorff A."/>
            <person name="Ohm R."/>
            <person name="Martin F."/>
            <person name="Silar P."/>
            <person name="Natvig D."/>
            <person name="Lalanne C."/>
            <person name="Gautier V."/>
            <person name="Ament-Velasquez S.L."/>
            <person name="Kruys A."/>
            <person name="Hutchinson M.I."/>
            <person name="Powell A.J."/>
            <person name="Barry K."/>
            <person name="Miller A.N."/>
            <person name="Grigoriev I.V."/>
            <person name="Debuchy R."/>
            <person name="Gladieux P."/>
            <person name="Thoren M.H."/>
            <person name="Johannesson H."/>
        </authorList>
    </citation>
    <scope>NUCLEOTIDE SEQUENCE</scope>
    <source>
        <strain evidence="1">8032-3</strain>
    </source>
</reference>
<proteinExistence type="predicted"/>
<dbReference type="EMBL" id="MU839008">
    <property type="protein sequence ID" value="KAK1767391.1"/>
    <property type="molecule type" value="Genomic_DNA"/>
</dbReference>
<protein>
    <submittedName>
        <fullName evidence="1">Uncharacterized protein</fullName>
    </submittedName>
</protein>
<accession>A0AAJ0C496</accession>
<evidence type="ECO:0000313" key="1">
    <source>
        <dbReference type="EMBL" id="KAK1767391.1"/>
    </source>
</evidence>
<sequence length="131" mass="14319">MTNSTGGVGCEPGYNYFFPAEHTKLHVLRSPDSPPWQLPAHTSIPFYAVHAPVSTTLAELLEGLGATNRVPKKNRVAEVVQGGNGKWYKGVSFGEDSAKDMKRTLKEVGWDKSRTGLPGQKPVVYLYVTSD</sequence>
<dbReference type="RefSeq" id="XP_060283604.1">
    <property type="nucleotide sequence ID" value="XM_060427862.1"/>
</dbReference>
<dbReference type="Proteomes" id="UP001244011">
    <property type="component" value="Unassembled WGS sequence"/>
</dbReference>
<keyword evidence="2" id="KW-1185">Reference proteome</keyword>